<keyword evidence="5" id="KW-0539">Nucleus</keyword>
<keyword evidence="9" id="KW-1185">Reference proteome</keyword>
<dbReference type="FunFam" id="4.10.280.10:FF:000074">
    <property type="entry name" value="Transcription factor ORG2"/>
    <property type="match status" value="1"/>
</dbReference>
<dbReference type="SUPFAM" id="SSF47459">
    <property type="entry name" value="HLH, helix-loop-helix DNA-binding domain"/>
    <property type="match status" value="1"/>
</dbReference>
<proteinExistence type="predicted"/>
<reference evidence="8 9" key="1">
    <citation type="submission" date="2024-03" db="EMBL/GenBank/DDBJ databases">
        <authorList>
            <person name="Martinez-Hernandez J."/>
        </authorList>
    </citation>
    <scope>NUCLEOTIDE SEQUENCE [LARGE SCALE GENOMIC DNA]</scope>
</reference>
<evidence type="ECO:0000256" key="5">
    <source>
        <dbReference type="ARBA" id="ARBA00023242"/>
    </source>
</evidence>
<keyword evidence="3" id="KW-0238">DNA-binding</keyword>
<dbReference type="Gene3D" id="4.10.280.10">
    <property type="entry name" value="Helix-loop-helix DNA-binding domain"/>
    <property type="match status" value="1"/>
</dbReference>
<dbReference type="GO" id="GO:0000977">
    <property type="term" value="F:RNA polymerase II transcription regulatory region sequence-specific DNA binding"/>
    <property type="evidence" value="ECO:0007669"/>
    <property type="project" value="TreeGrafter"/>
</dbReference>
<dbReference type="PANTHER" id="PTHR13935">
    <property type="entry name" value="ACHAETE-SCUTE TRANSCRIPTION FACTOR-RELATED"/>
    <property type="match status" value="1"/>
</dbReference>
<dbReference type="InterPro" id="IPR015660">
    <property type="entry name" value="MASH1/Ascl1a-like"/>
</dbReference>
<accession>A0AAV1WMK1</accession>
<comment type="caution">
    <text evidence="8">The sequence shown here is derived from an EMBL/GenBank/DDBJ whole genome shotgun (WGS) entry which is preliminary data.</text>
</comment>
<name>A0AAV1WMK1_LUPLU</name>
<protein>
    <recommendedName>
        <fullName evidence="7">BHLH domain-containing protein</fullName>
    </recommendedName>
</protein>
<organism evidence="8 9">
    <name type="scientific">Lupinus luteus</name>
    <name type="common">European yellow lupine</name>
    <dbReference type="NCBI Taxonomy" id="3873"/>
    <lineage>
        <taxon>Eukaryota</taxon>
        <taxon>Viridiplantae</taxon>
        <taxon>Streptophyta</taxon>
        <taxon>Embryophyta</taxon>
        <taxon>Tracheophyta</taxon>
        <taxon>Spermatophyta</taxon>
        <taxon>Magnoliopsida</taxon>
        <taxon>eudicotyledons</taxon>
        <taxon>Gunneridae</taxon>
        <taxon>Pentapetalae</taxon>
        <taxon>rosids</taxon>
        <taxon>fabids</taxon>
        <taxon>Fabales</taxon>
        <taxon>Fabaceae</taxon>
        <taxon>Papilionoideae</taxon>
        <taxon>50 kb inversion clade</taxon>
        <taxon>genistoids sensu lato</taxon>
        <taxon>core genistoids</taxon>
        <taxon>Genisteae</taxon>
        <taxon>Lupinus</taxon>
    </lineage>
</organism>
<sequence length="233" mass="26795">MAIWPLEFEPISHNDNYNYFTSDYYSFPRHFSSLQSEVEAQTSTPPSDPTMVKKLNHNASERDRRKRINFLYSSLCSVLPLADQMKKMSIPGTISQVLKYIPILQKQVVGLTKKKEEFLLRISRQGDALVNKESQRKIAPHSYAFVVSTSRFNDNEASIQISICEDTHKISFSEILLCLENIGLVLLNASSSETFGERIFYNLHLQVEKTYRLESKILSETLLSMLEKKEGVF</sequence>
<evidence type="ECO:0000256" key="3">
    <source>
        <dbReference type="ARBA" id="ARBA00023125"/>
    </source>
</evidence>
<feature type="compositionally biased region" description="Polar residues" evidence="6">
    <location>
        <begin position="36"/>
        <end position="45"/>
    </location>
</feature>
<evidence type="ECO:0000256" key="1">
    <source>
        <dbReference type="ARBA" id="ARBA00004123"/>
    </source>
</evidence>
<keyword evidence="2" id="KW-0805">Transcription regulation</keyword>
<feature type="domain" description="BHLH" evidence="7">
    <location>
        <begin position="52"/>
        <end position="104"/>
    </location>
</feature>
<evidence type="ECO:0000256" key="2">
    <source>
        <dbReference type="ARBA" id="ARBA00023015"/>
    </source>
</evidence>
<dbReference type="GO" id="GO:0046983">
    <property type="term" value="F:protein dimerization activity"/>
    <property type="evidence" value="ECO:0007669"/>
    <property type="project" value="InterPro"/>
</dbReference>
<dbReference type="Pfam" id="PF00010">
    <property type="entry name" value="HLH"/>
    <property type="match status" value="1"/>
</dbReference>
<dbReference type="AlphaFoldDB" id="A0AAV1WMK1"/>
<dbReference type="GO" id="GO:0010106">
    <property type="term" value="P:cellular response to iron ion starvation"/>
    <property type="evidence" value="ECO:0007669"/>
    <property type="project" value="UniProtKB-ARBA"/>
</dbReference>
<feature type="region of interest" description="Disordered" evidence="6">
    <location>
        <begin position="36"/>
        <end position="59"/>
    </location>
</feature>
<dbReference type="PANTHER" id="PTHR13935:SF41">
    <property type="entry name" value="TRANSCRIPTION FACTOR ORG2-RELATED"/>
    <property type="match status" value="1"/>
</dbReference>
<evidence type="ECO:0000259" key="7">
    <source>
        <dbReference type="PROSITE" id="PS50888"/>
    </source>
</evidence>
<dbReference type="InterPro" id="IPR036638">
    <property type="entry name" value="HLH_DNA-bd_sf"/>
</dbReference>
<gene>
    <name evidence="8" type="ORF">LLUT_LOCUS11167</name>
</gene>
<dbReference type="Proteomes" id="UP001497480">
    <property type="component" value="Unassembled WGS sequence"/>
</dbReference>
<dbReference type="PROSITE" id="PS50888">
    <property type="entry name" value="BHLH"/>
    <property type="match status" value="1"/>
</dbReference>
<dbReference type="GO" id="GO:0000981">
    <property type="term" value="F:DNA-binding transcription factor activity, RNA polymerase II-specific"/>
    <property type="evidence" value="ECO:0007669"/>
    <property type="project" value="TreeGrafter"/>
</dbReference>
<dbReference type="GO" id="GO:0090575">
    <property type="term" value="C:RNA polymerase II transcription regulator complex"/>
    <property type="evidence" value="ECO:0007669"/>
    <property type="project" value="TreeGrafter"/>
</dbReference>
<evidence type="ECO:0000256" key="4">
    <source>
        <dbReference type="ARBA" id="ARBA00023163"/>
    </source>
</evidence>
<comment type="subcellular location">
    <subcellularLocation>
        <location evidence="1">Nucleus</location>
    </subcellularLocation>
</comment>
<evidence type="ECO:0000313" key="9">
    <source>
        <dbReference type="Proteomes" id="UP001497480"/>
    </source>
</evidence>
<evidence type="ECO:0000256" key="6">
    <source>
        <dbReference type="SAM" id="MobiDB-lite"/>
    </source>
</evidence>
<dbReference type="EMBL" id="CAXHTB010000007">
    <property type="protein sequence ID" value="CAL0310107.1"/>
    <property type="molecule type" value="Genomic_DNA"/>
</dbReference>
<dbReference type="InterPro" id="IPR011598">
    <property type="entry name" value="bHLH_dom"/>
</dbReference>
<evidence type="ECO:0000313" key="8">
    <source>
        <dbReference type="EMBL" id="CAL0310107.1"/>
    </source>
</evidence>
<keyword evidence="4" id="KW-0804">Transcription</keyword>